<dbReference type="AlphaFoldDB" id="A0A2V3Y0X5"/>
<evidence type="ECO:0000313" key="5">
    <source>
        <dbReference type="Proteomes" id="UP000248057"/>
    </source>
</evidence>
<dbReference type="InterPro" id="IPR050197">
    <property type="entry name" value="Aldolase_class_II_sugar_metab"/>
</dbReference>
<gene>
    <name evidence="4" type="ORF">DFR60_113138</name>
</gene>
<dbReference type="SMART" id="SM01007">
    <property type="entry name" value="Aldolase_II"/>
    <property type="match status" value="1"/>
</dbReference>
<evidence type="ECO:0000256" key="2">
    <source>
        <dbReference type="ARBA" id="ARBA00023239"/>
    </source>
</evidence>
<dbReference type="InterPro" id="IPR001303">
    <property type="entry name" value="Aldolase_II/adducin_N"/>
</dbReference>
<feature type="domain" description="Class II aldolase/adducin N-terminal" evidence="3">
    <location>
        <begin position="8"/>
        <end position="190"/>
    </location>
</feature>
<dbReference type="Gene3D" id="3.40.225.10">
    <property type="entry name" value="Class II aldolase/adducin N-terminal domain"/>
    <property type="match status" value="1"/>
</dbReference>
<dbReference type="GO" id="GO:0016832">
    <property type="term" value="F:aldehyde-lyase activity"/>
    <property type="evidence" value="ECO:0007669"/>
    <property type="project" value="TreeGrafter"/>
</dbReference>
<reference evidence="4 5" key="1">
    <citation type="submission" date="2018-05" db="EMBL/GenBank/DDBJ databases">
        <title>Genomic Encyclopedia of Type Strains, Phase IV (KMG-IV): sequencing the most valuable type-strain genomes for metagenomic binning, comparative biology and taxonomic classification.</title>
        <authorList>
            <person name="Goeker M."/>
        </authorList>
    </citation>
    <scope>NUCLEOTIDE SEQUENCE [LARGE SCALE GENOMIC DNA]</scope>
    <source>
        <strain evidence="4 5">DSM 24995</strain>
    </source>
</reference>
<dbReference type="PANTHER" id="PTHR22789">
    <property type="entry name" value="FUCULOSE PHOSPHATE ALDOLASE"/>
    <property type="match status" value="1"/>
</dbReference>
<evidence type="ECO:0000256" key="1">
    <source>
        <dbReference type="ARBA" id="ARBA00022723"/>
    </source>
</evidence>
<accession>A0A2V3Y0X5</accession>
<keyword evidence="5" id="KW-1185">Reference proteome</keyword>
<keyword evidence="2" id="KW-0456">Lyase</keyword>
<comment type="caution">
    <text evidence="4">The sequence shown here is derived from an EMBL/GenBank/DDBJ whole genome shotgun (WGS) entry which is preliminary data.</text>
</comment>
<dbReference type="GO" id="GO:0019323">
    <property type="term" value="P:pentose catabolic process"/>
    <property type="evidence" value="ECO:0007669"/>
    <property type="project" value="TreeGrafter"/>
</dbReference>
<dbReference type="Proteomes" id="UP000248057">
    <property type="component" value="Unassembled WGS sequence"/>
</dbReference>
<dbReference type="GO" id="GO:0005829">
    <property type="term" value="C:cytosol"/>
    <property type="evidence" value="ECO:0007669"/>
    <property type="project" value="TreeGrafter"/>
</dbReference>
<dbReference type="Pfam" id="PF00596">
    <property type="entry name" value="Aldolase_II"/>
    <property type="match status" value="1"/>
</dbReference>
<dbReference type="GO" id="GO:0046872">
    <property type="term" value="F:metal ion binding"/>
    <property type="evidence" value="ECO:0007669"/>
    <property type="project" value="UniProtKB-KW"/>
</dbReference>
<dbReference type="PANTHER" id="PTHR22789:SF0">
    <property type="entry name" value="3-OXO-TETRONATE 4-PHOSPHATE DECARBOXYLASE-RELATED"/>
    <property type="match status" value="1"/>
</dbReference>
<protein>
    <submittedName>
        <fullName evidence="4">L-fuculose-phosphate aldolase</fullName>
    </submittedName>
</protein>
<proteinExistence type="predicted"/>
<dbReference type="GeneID" id="86063629"/>
<dbReference type="SUPFAM" id="SSF53639">
    <property type="entry name" value="AraD/HMP-PK domain-like"/>
    <property type="match status" value="1"/>
</dbReference>
<dbReference type="RefSeq" id="WP_110324814.1">
    <property type="nucleotide sequence ID" value="NZ_QJKD01000013.1"/>
</dbReference>
<organism evidence="4 5">
    <name type="scientific">Hungatella effluvii</name>
    <dbReference type="NCBI Taxonomy" id="1096246"/>
    <lineage>
        <taxon>Bacteria</taxon>
        <taxon>Bacillati</taxon>
        <taxon>Bacillota</taxon>
        <taxon>Clostridia</taxon>
        <taxon>Lachnospirales</taxon>
        <taxon>Lachnospiraceae</taxon>
        <taxon>Hungatella</taxon>
    </lineage>
</organism>
<sequence length="238" mass="26234">MLYCEQIEEIVEVCRRSGELGFGAASGGNVSFRVAENVILITPTGIIKRNIVFDDICIVNLEGQVLYAKEGRKPTGEMFMHLYCLKARPDVSGIMHAHPPYAIGMSLTEEGQKAMLLPLLPESMTQLGPVFTIPYVQPNGEELGHSFEPYIQKSNAFIMENHGCLVCSTNGVLDTVESVQVLESLAKSLLANRIMGEDIRTLTNEEMEGLDNLLLIRGEHMPGGEKQFAGMKDIFDKA</sequence>
<keyword evidence="1" id="KW-0479">Metal-binding</keyword>
<dbReference type="EMBL" id="QJKD01000013">
    <property type="protein sequence ID" value="PXX49752.1"/>
    <property type="molecule type" value="Genomic_DNA"/>
</dbReference>
<evidence type="ECO:0000259" key="3">
    <source>
        <dbReference type="SMART" id="SM01007"/>
    </source>
</evidence>
<evidence type="ECO:0000313" key="4">
    <source>
        <dbReference type="EMBL" id="PXX49752.1"/>
    </source>
</evidence>
<dbReference type="InterPro" id="IPR036409">
    <property type="entry name" value="Aldolase_II/adducin_N_sf"/>
</dbReference>
<name>A0A2V3Y0X5_9FIRM</name>